<protein>
    <submittedName>
        <fullName evidence="8">FtsW/RodA/SpoVE family cell cycle protein</fullName>
    </submittedName>
</protein>
<feature type="transmembrane region" description="Helical" evidence="7">
    <location>
        <begin position="122"/>
        <end position="140"/>
    </location>
</feature>
<feature type="transmembrane region" description="Helical" evidence="7">
    <location>
        <begin position="297"/>
        <end position="321"/>
    </location>
</feature>
<feature type="compositionally biased region" description="Basic and acidic residues" evidence="6">
    <location>
        <begin position="437"/>
        <end position="449"/>
    </location>
</feature>
<comment type="caution">
    <text evidence="8">The sequence shown here is derived from an EMBL/GenBank/DDBJ whole genome shotgun (WGS) entry which is preliminary data.</text>
</comment>
<dbReference type="Proteomes" id="UP000482209">
    <property type="component" value="Unassembled WGS sequence"/>
</dbReference>
<evidence type="ECO:0000256" key="2">
    <source>
        <dbReference type="ARBA" id="ARBA00022692"/>
    </source>
</evidence>
<reference evidence="8 9" key="1">
    <citation type="submission" date="2019-08" db="EMBL/GenBank/DDBJ databases">
        <title>In-depth cultivation of the pig gut microbiome towards novel bacterial diversity and tailored functional studies.</title>
        <authorList>
            <person name="Wylensek D."/>
            <person name="Hitch T.C.A."/>
            <person name="Clavel T."/>
        </authorList>
    </citation>
    <scope>NUCLEOTIDE SEQUENCE [LARGE SCALE GENOMIC DNA]</scope>
    <source>
        <strain evidence="8 9">WCA-693-APC-MOT-I</strain>
    </source>
</reference>
<feature type="transmembrane region" description="Helical" evidence="7">
    <location>
        <begin position="219"/>
        <end position="250"/>
    </location>
</feature>
<keyword evidence="5 7" id="KW-0472">Membrane</keyword>
<dbReference type="PANTHER" id="PTHR30474:SF3">
    <property type="entry name" value="PEPTIDOGLYCAN GLYCOSYLTRANSFERASE RODA"/>
    <property type="match status" value="1"/>
</dbReference>
<dbReference type="GO" id="GO:0005886">
    <property type="term" value="C:plasma membrane"/>
    <property type="evidence" value="ECO:0007669"/>
    <property type="project" value="TreeGrafter"/>
</dbReference>
<name>A0A6L5XXR1_9FIRM</name>
<comment type="subcellular location">
    <subcellularLocation>
        <location evidence="1">Membrane</location>
        <topology evidence="1">Multi-pass membrane protein</topology>
    </subcellularLocation>
</comment>
<organism evidence="8 9">
    <name type="scientific">Velocimicrobium porci</name>
    <dbReference type="NCBI Taxonomy" id="2606634"/>
    <lineage>
        <taxon>Bacteria</taxon>
        <taxon>Bacillati</taxon>
        <taxon>Bacillota</taxon>
        <taxon>Clostridia</taxon>
        <taxon>Lachnospirales</taxon>
        <taxon>Lachnospiraceae</taxon>
        <taxon>Velocimicrobium</taxon>
    </lineage>
</organism>
<dbReference type="GO" id="GO:0032153">
    <property type="term" value="C:cell division site"/>
    <property type="evidence" value="ECO:0007669"/>
    <property type="project" value="TreeGrafter"/>
</dbReference>
<dbReference type="GO" id="GO:0051301">
    <property type="term" value="P:cell division"/>
    <property type="evidence" value="ECO:0007669"/>
    <property type="project" value="InterPro"/>
</dbReference>
<dbReference type="InterPro" id="IPR001182">
    <property type="entry name" value="FtsW/RodA"/>
</dbReference>
<feature type="compositionally biased region" description="Basic residues" evidence="6">
    <location>
        <begin position="450"/>
        <end position="462"/>
    </location>
</feature>
<feature type="transmembrane region" description="Helical" evidence="7">
    <location>
        <begin position="410"/>
        <end position="431"/>
    </location>
</feature>
<keyword evidence="2 7" id="KW-0812">Transmembrane</keyword>
<keyword evidence="3" id="KW-0133">Cell shape</keyword>
<feature type="transmembrane region" description="Helical" evidence="7">
    <location>
        <begin position="152"/>
        <end position="171"/>
    </location>
</feature>
<feature type="region of interest" description="Disordered" evidence="6">
    <location>
        <begin position="437"/>
        <end position="462"/>
    </location>
</feature>
<evidence type="ECO:0000256" key="3">
    <source>
        <dbReference type="ARBA" id="ARBA00022960"/>
    </source>
</evidence>
<evidence type="ECO:0000256" key="5">
    <source>
        <dbReference type="ARBA" id="ARBA00023136"/>
    </source>
</evidence>
<accession>A0A6L5XXR1</accession>
<feature type="transmembrane region" description="Helical" evidence="7">
    <location>
        <begin position="68"/>
        <end position="85"/>
    </location>
</feature>
<feature type="transmembrane region" description="Helical" evidence="7">
    <location>
        <begin position="191"/>
        <end position="207"/>
    </location>
</feature>
<dbReference type="PANTHER" id="PTHR30474">
    <property type="entry name" value="CELL CYCLE PROTEIN"/>
    <property type="match status" value="1"/>
</dbReference>
<evidence type="ECO:0000256" key="7">
    <source>
        <dbReference type="SAM" id="Phobius"/>
    </source>
</evidence>
<feature type="transmembrane region" description="Helical" evidence="7">
    <location>
        <begin position="376"/>
        <end position="398"/>
    </location>
</feature>
<feature type="transmembrane region" description="Helical" evidence="7">
    <location>
        <begin position="97"/>
        <end position="116"/>
    </location>
</feature>
<dbReference type="GO" id="GO:0008360">
    <property type="term" value="P:regulation of cell shape"/>
    <property type="evidence" value="ECO:0007669"/>
    <property type="project" value="UniProtKB-KW"/>
</dbReference>
<feature type="transmembrane region" description="Helical" evidence="7">
    <location>
        <begin position="256"/>
        <end position="276"/>
    </location>
</feature>
<proteinExistence type="predicted"/>
<evidence type="ECO:0000256" key="6">
    <source>
        <dbReference type="SAM" id="MobiDB-lite"/>
    </source>
</evidence>
<dbReference type="EMBL" id="VUMT01000006">
    <property type="protein sequence ID" value="MSS63317.1"/>
    <property type="molecule type" value="Genomic_DNA"/>
</dbReference>
<sequence length="462" mass="52182">MENLVIQLSKYVIIILFTIYTLYCFTVFRSTNKERQKRIFKKQRKLMYFIHFICHFLLFLNTKDTKLVGLYLIELIFFVAAWKIYNLVYRNMSKHVFNNMMMLMAVSFVMLARLDYDFAKRQFLMVCAGMGLCLIVPFIIDKFKYLDKLGWVYAGIGIVCLLSVFVPGVGAEKYGAVNWISIGPISLQPSEFVKIIFVFFIAALLAYTDEFKDIVKITIVAAIYVLILVAEKDLGGALIFFITYLAVLYVSTAQPFYLISGLLSGSVASVVAYKLFAHVRVRVHAWRDPFSDINGGGYQLASSLFAIGTGGWFGMGLGKGLPTSIPVKESDFIFAAISEEMGGIFAICMILIYISCFIMFINIAMKMKKKFYKLTAMGLSVIFIFQVFLNIGGVTKFIPSTGVTLPLVSYGGSSILSTILLFSIIQGMYVLNQDEGRKVEKGKNEEIDKQKKRKGRRHSKEA</sequence>
<evidence type="ECO:0000313" key="8">
    <source>
        <dbReference type="EMBL" id="MSS63317.1"/>
    </source>
</evidence>
<gene>
    <name evidence="8" type="ORF">FYJ58_05425</name>
</gene>
<evidence type="ECO:0000256" key="1">
    <source>
        <dbReference type="ARBA" id="ARBA00004141"/>
    </source>
</evidence>
<keyword evidence="4 7" id="KW-1133">Transmembrane helix</keyword>
<feature type="transmembrane region" description="Helical" evidence="7">
    <location>
        <begin position="46"/>
        <end position="62"/>
    </location>
</feature>
<feature type="transmembrane region" description="Helical" evidence="7">
    <location>
        <begin position="341"/>
        <end position="364"/>
    </location>
</feature>
<dbReference type="Pfam" id="PF01098">
    <property type="entry name" value="FTSW_RODA_SPOVE"/>
    <property type="match status" value="1"/>
</dbReference>
<evidence type="ECO:0000313" key="9">
    <source>
        <dbReference type="Proteomes" id="UP000482209"/>
    </source>
</evidence>
<keyword evidence="9" id="KW-1185">Reference proteome</keyword>
<dbReference type="GO" id="GO:0015648">
    <property type="term" value="F:lipid-linked peptidoglycan transporter activity"/>
    <property type="evidence" value="ECO:0007669"/>
    <property type="project" value="TreeGrafter"/>
</dbReference>
<feature type="transmembrane region" description="Helical" evidence="7">
    <location>
        <begin position="6"/>
        <end position="25"/>
    </location>
</feature>
<evidence type="ECO:0000256" key="4">
    <source>
        <dbReference type="ARBA" id="ARBA00022989"/>
    </source>
</evidence>
<dbReference type="RefSeq" id="WP_154518419.1">
    <property type="nucleotide sequence ID" value="NZ_VUMT01000006.1"/>
</dbReference>
<dbReference type="AlphaFoldDB" id="A0A6L5XXR1"/>